<keyword evidence="4" id="KW-1185">Reference proteome</keyword>
<name>A0ABQ5U703_9PROT</name>
<feature type="domain" description="Guanylate cyclase" evidence="2">
    <location>
        <begin position="464"/>
        <end position="604"/>
    </location>
</feature>
<dbReference type="SMART" id="SM00044">
    <property type="entry name" value="CYCc"/>
    <property type="match status" value="1"/>
</dbReference>
<organism evidence="3 4">
    <name type="scientific">Sneathiella chinensis</name>
    <dbReference type="NCBI Taxonomy" id="349750"/>
    <lineage>
        <taxon>Bacteria</taxon>
        <taxon>Pseudomonadati</taxon>
        <taxon>Pseudomonadota</taxon>
        <taxon>Alphaproteobacteria</taxon>
        <taxon>Sneathiellales</taxon>
        <taxon>Sneathiellaceae</taxon>
        <taxon>Sneathiella</taxon>
    </lineage>
</organism>
<protein>
    <submittedName>
        <fullName evidence="3">Guanylate cyclase</fullName>
    </submittedName>
</protein>
<dbReference type="InterPro" id="IPR001054">
    <property type="entry name" value="A/G_cyclase"/>
</dbReference>
<feature type="transmembrane region" description="Helical" evidence="1">
    <location>
        <begin position="401"/>
        <end position="421"/>
    </location>
</feature>
<feature type="transmembrane region" description="Helical" evidence="1">
    <location>
        <begin position="12"/>
        <end position="32"/>
    </location>
</feature>
<reference evidence="3" key="1">
    <citation type="journal article" date="2014" name="Int. J. Syst. Evol. Microbiol.">
        <title>Complete genome of a new Firmicutes species belonging to the dominant human colonic microbiota ('Ruminococcus bicirculans') reveals two chromosomes and a selective capacity to utilize plant glucans.</title>
        <authorList>
            <consortium name="NISC Comparative Sequencing Program"/>
            <person name="Wegmann U."/>
            <person name="Louis P."/>
            <person name="Goesmann A."/>
            <person name="Henrissat B."/>
            <person name="Duncan S.H."/>
            <person name="Flint H.J."/>
        </authorList>
    </citation>
    <scope>NUCLEOTIDE SEQUENCE</scope>
    <source>
        <strain evidence="3">NBRC 103408</strain>
    </source>
</reference>
<dbReference type="Pfam" id="PF05226">
    <property type="entry name" value="CHASE2"/>
    <property type="match status" value="1"/>
</dbReference>
<dbReference type="InterPro" id="IPR050697">
    <property type="entry name" value="Adenylyl/Guanylyl_Cyclase_3/4"/>
</dbReference>
<dbReference type="Pfam" id="PF00211">
    <property type="entry name" value="Guanylate_cyc"/>
    <property type="match status" value="1"/>
</dbReference>
<dbReference type="Gene3D" id="3.30.70.1230">
    <property type="entry name" value="Nucleotide cyclase"/>
    <property type="match status" value="1"/>
</dbReference>
<dbReference type="PANTHER" id="PTHR43081:SF1">
    <property type="entry name" value="ADENYLATE CYCLASE, TERMINAL-DIFFERENTIATION SPECIFIC"/>
    <property type="match status" value="1"/>
</dbReference>
<evidence type="ECO:0000256" key="1">
    <source>
        <dbReference type="SAM" id="Phobius"/>
    </source>
</evidence>
<accession>A0ABQ5U703</accession>
<sequence length="731" mass="80616">MLAGTNGQRVAWAVLVGILAIHSINFPLIEGIRNRSFDLYQRLAPRPSLEQSPVVVVDIDEKSLSEIGQWPWGRNVMAALVQRLTESGAVVIGFDMVFSEEDRLSPPRLARQIVGLEPDMRERLAALPDTDRIFASAIARSRVVLGGFVSNEQTGGQEASLERIKSINWMGQNPSLFVKRSARYVGNVPVLEAAATGHSNFTLDNDFDGVIRRIPLFSRVNETLIPILGLEMLRVATGKSVLIRAGEQGIEGVVIAGTLIPTDGYGRMWIRFSRRDESLYLSAADILSGRIGPERVAGRLVLMGTSATGLKDLRSTPVEAVVPGVEVHAQMLQTVLTGNHLYRGDLMRAVEWLTILGAGLLLIIVSPLLGATAAFTFLLGIVGASSGLAAYLFLEKSILMDITFIVGSSVLLFFVLVYSSFRSVEEQRSQIRSAFGHYLSPELVDRLAREPDKLKLGGEVRTLSFLFCDIRGFTEISETYDDDPEGLTRLINDFLTPMSNIIMRHGGTIDKYMGDCIMAFWNAPMSDPDHALHAVLAARDMQRELMSLNFQLQKNAEEAGHVFTPIKVGIGINTGSCVVGNMGSEHHFDYSVLGDAVNLASRLEGQCKAYGVDIIVGDQTAQAVEGMTFLELDLLAVKGKMQAVRIFAFLDEKREDSRAKAVGEAFFPLHNRFLHAYRAKQWAEARGLLSRCLTLRPDLATLYEAYDERITEFEQRDPGPDWKGVHKAAYK</sequence>
<dbReference type="InterPro" id="IPR029787">
    <property type="entry name" value="Nucleotide_cyclase"/>
</dbReference>
<dbReference type="SMART" id="SM01080">
    <property type="entry name" value="CHASE2"/>
    <property type="match status" value="1"/>
</dbReference>
<keyword evidence="1" id="KW-0812">Transmembrane</keyword>
<proteinExistence type="predicted"/>
<feature type="transmembrane region" description="Helical" evidence="1">
    <location>
        <begin position="349"/>
        <end position="369"/>
    </location>
</feature>
<gene>
    <name evidence="3" type="ORF">GCM10007924_24120</name>
</gene>
<comment type="caution">
    <text evidence="3">The sequence shown here is derived from an EMBL/GenBank/DDBJ whole genome shotgun (WGS) entry which is preliminary data.</text>
</comment>
<evidence type="ECO:0000313" key="4">
    <source>
        <dbReference type="Proteomes" id="UP001161409"/>
    </source>
</evidence>
<keyword evidence="1" id="KW-1133">Transmembrane helix</keyword>
<dbReference type="CDD" id="cd07302">
    <property type="entry name" value="CHD"/>
    <property type="match status" value="1"/>
</dbReference>
<dbReference type="PROSITE" id="PS50125">
    <property type="entry name" value="GUANYLATE_CYCLASE_2"/>
    <property type="match status" value="1"/>
</dbReference>
<dbReference type="EMBL" id="BSNF01000008">
    <property type="protein sequence ID" value="GLQ07191.1"/>
    <property type="molecule type" value="Genomic_DNA"/>
</dbReference>
<evidence type="ECO:0000313" key="3">
    <source>
        <dbReference type="EMBL" id="GLQ07191.1"/>
    </source>
</evidence>
<reference evidence="3" key="2">
    <citation type="submission" date="2023-01" db="EMBL/GenBank/DDBJ databases">
        <title>Draft genome sequence of Sneathiella chinensis strain NBRC 103408.</title>
        <authorList>
            <person name="Sun Q."/>
            <person name="Mori K."/>
        </authorList>
    </citation>
    <scope>NUCLEOTIDE SEQUENCE</scope>
    <source>
        <strain evidence="3">NBRC 103408</strain>
    </source>
</reference>
<evidence type="ECO:0000259" key="2">
    <source>
        <dbReference type="PROSITE" id="PS50125"/>
    </source>
</evidence>
<keyword evidence="1" id="KW-0472">Membrane</keyword>
<dbReference type="PANTHER" id="PTHR43081">
    <property type="entry name" value="ADENYLATE CYCLASE, TERMINAL-DIFFERENTIATION SPECIFIC-RELATED"/>
    <property type="match status" value="1"/>
</dbReference>
<dbReference type="Proteomes" id="UP001161409">
    <property type="component" value="Unassembled WGS sequence"/>
</dbReference>
<dbReference type="InterPro" id="IPR007890">
    <property type="entry name" value="CHASE2"/>
</dbReference>
<dbReference type="SUPFAM" id="SSF55073">
    <property type="entry name" value="Nucleotide cyclase"/>
    <property type="match status" value="1"/>
</dbReference>